<protein>
    <submittedName>
        <fullName evidence="2">Uncharacterized protein</fullName>
    </submittedName>
</protein>
<dbReference type="Proteomes" id="UP000004221">
    <property type="component" value="Unassembled WGS sequence"/>
</dbReference>
<reference evidence="2 3" key="1">
    <citation type="journal article" date="2012" name="ISME J.">
        <title>Nitrification expanded: discovery, physiology and genomics of a nitrite-oxidizing bacterium from the phylum Chloroflexi.</title>
        <authorList>
            <person name="Sorokin D.Y."/>
            <person name="Lucker S."/>
            <person name="Vejmelkova D."/>
            <person name="Kostrikina N.A."/>
            <person name="Kleerebezem R."/>
            <person name="Rijpstra W.I."/>
            <person name="Damste J.S."/>
            <person name="Le Paslier D."/>
            <person name="Muyzer G."/>
            <person name="Wagner M."/>
            <person name="van Loosdrecht M.C."/>
            <person name="Daims H."/>
        </authorList>
    </citation>
    <scope>NUCLEOTIDE SEQUENCE [LARGE SCALE GENOMIC DNA]</scope>
    <source>
        <strain evidence="3">none</strain>
    </source>
</reference>
<evidence type="ECO:0000313" key="3">
    <source>
        <dbReference type="Proteomes" id="UP000004221"/>
    </source>
</evidence>
<dbReference type="EMBL" id="CAGS01000203">
    <property type="protein sequence ID" value="CCF83905.1"/>
    <property type="molecule type" value="Genomic_DNA"/>
</dbReference>
<evidence type="ECO:0000313" key="2">
    <source>
        <dbReference type="EMBL" id="CCF83905.1"/>
    </source>
</evidence>
<comment type="caution">
    <text evidence="2">The sequence shown here is derived from an EMBL/GenBank/DDBJ whole genome shotgun (WGS) entry which is preliminary data.</text>
</comment>
<proteinExistence type="predicted"/>
<organism evidence="2 3">
    <name type="scientific">Nitrolancea hollandica Lb</name>
    <dbReference type="NCBI Taxonomy" id="1129897"/>
    <lineage>
        <taxon>Bacteria</taxon>
        <taxon>Pseudomonadati</taxon>
        <taxon>Thermomicrobiota</taxon>
        <taxon>Thermomicrobia</taxon>
        <taxon>Sphaerobacterales</taxon>
        <taxon>Sphaerobacterineae</taxon>
        <taxon>Sphaerobacteraceae</taxon>
        <taxon>Nitrolancea</taxon>
    </lineage>
</organism>
<feature type="region of interest" description="Disordered" evidence="1">
    <location>
        <begin position="99"/>
        <end position="119"/>
    </location>
</feature>
<accession>I4EGU3</accession>
<dbReference type="AlphaFoldDB" id="I4EGU3"/>
<sequence length="119" mass="13148">MVILPLRSIQPRFPAVNPAAGWPRILLAYANGIPPCVWRAAGPAMSPQQKTSIPEGVLWSRPLRFHDETHILSCDPMTYDSGLRLRTETRAPTQWNLYGARERTPSDGEITAPAGQPCS</sequence>
<name>I4EGU3_9BACT</name>
<keyword evidence="3" id="KW-1185">Reference proteome</keyword>
<evidence type="ECO:0000256" key="1">
    <source>
        <dbReference type="SAM" id="MobiDB-lite"/>
    </source>
</evidence>
<gene>
    <name evidence="2" type="ORF">NITHO_2810002</name>
</gene>